<evidence type="ECO:0000313" key="1">
    <source>
        <dbReference type="EMBL" id="XDQ44889.1"/>
    </source>
</evidence>
<proteinExistence type="predicted"/>
<organism evidence="1">
    <name type="scientific">Streptomyces sp. R39</name>
    <dbReference type="NCBI Taxonomy" id="3238631"/>
    <lineage>
        <taxon>Bacteria</taxon>
        <taxon>Bacillati</taxon>
        <taxon>Actinomycetota</taxon>
        <taxon>Actinomycetes</taxon>
        <taxon>Kitasatosporales</taxon>
        <taxon>Streptomycetaceae</taxon>
        <taxon>Streptomyces</taxon>
    </lineage>
</organism>
<protein>
    <submittedName>
        <fullName evidence="1">Uncharacterized protein</fullName>
    </submittedName>
</protein>
<dbReference type="RefSeq" id="WP_369223691.1">
    <property type="nucleotide sequence ID" value="NZ_CP163441.1"/>
</dbReference>
<gene>
    <name evidence="1" type="ORF">AB5J52_22995</name>
</gene>
<sequence>MVQLRVGRGLVALEPADGDPGSVLVQTPRAARGTAVVHGPRALSEFAGHLVELRVQAVHIALRLAKFTTEHVFAHHLDD</sequence>
<name>A0AB39QQH6_9ACTN</name>
<dbReference type="EMBL" id="CP163441">
    <property type="protein sequence ID" value="XDQ44889.1"/>
    <property type="molecule type" value="Genomic_DNA"/>
</dbReference>
<accession>A0AB39QQH6</accession>
<dbReference type="AlphaFoldDB" id="A0AB39QQH6"/>
<reference evidence="1" key="1">
    <citation type="submission" date="2024-07" db="EMBL/GenBank/DDBJ databases">
        <authorList>
            <person name="Yu S.T."/>
        </authorList>
    </citation>
    <scope>NUCLEOTIDE SEQUENCE</scope>
    <source>
        <strain evidence="1">R39</strain>
    </source>
</reference>